<evidence type="ECO:0000313" key="5">
    <source>
        <dbReference type="Proteomes" id="UP000050794"/>
    </source>
</evidence>
<organism evidence="5 6">
    <name type="scientific">Toxocara canis</name>
    <name type="common">Canine roundworm</name>
    <dbReference type="NCBI Taxonomy" id="6265"/>
    <lineage>
        <taxon>Eukaryota</taxon>
        <taxon>Metazoa</taxon>
        <taxon>Ecdysozoa</taxon>
        <taxon>Nematoda</taxon>
        <taxon>Chromadorea</taxon>
        <taxon>Rhabditida</taxon>
        <taxon>Spirurina</taxon>
        <taxon>Ascaridomorpha</taxon>
        <taxon>Ascaridoidea</taxon>
        <taxon>Toxocaridae</taxon>
        <taxon>Toxocara</taxon>
    </lineage>
</organism>
<protein>
    <submittedName>
        <fullName evidence="6">Vacuolar protein sorting-associated protein 13C</fullName>
    </submittedName>
</protein>
<dbReference type="AlphaFoldDB" id="A0A183UP90"/>
<gene>
    <name evidence="4" type="ORF">TCNE_LOCUS10310</name>
</gene>
<evidence type="ECO:0000313" key="4">
    <source>
        <dbReference type="EMBL" id="VDM41631.1"/>
    </source>
</evidence>
<feature type="domain" description="Vacuolar protein sorting-associated protein 13 VPS13 adaptor binding" evidence="2">
    <location>
        <begin position="68"/>
        <end position="189"/>
    </location>
</feature>
<keyword evidence="5" id="KW-1185">Reference proteome</keyword>
<evidence type="ECO:0000259" key="3">
    <source>
        <dbReference type="Pfam" id="PF25037"/>
    </source>
</evidence>
<dbReference type="PANTHER" id="PTHR16166">
    <property type="entry name" value="VACUOLAR PROTEIN SORTING-ASSOCIATED PROTEIN VPS13"/>
    <property type="match status" value="1"/>
</dbReference>
<proteinExistence type="inferred from homology"/>
<dbReference type="Pfam" id="PF25037">
    <property type="entry name" value="VPS13_C"/>
    <property type="match status" value="1"/>
</dbReference>
<evidence type="ECO:0000259" key="2">
    <source>
        <dbReference type="Pfam" id="PF25036"/>
    </source>
</evidence>
<dbReference type="Proteomes" id="UP000050794">
    <property type="component" value="Unassembled WGS sequence"/>
</dbReference>
<dbReference type="InterPro" id="IPR056748">
    <property type="entry name" value="VPS13-like_C"/>
</dbReference>
<dbReference type="InterPro" id="IPR026847">
    <property type="entry name" value="VPS13"/>
</dbReference>
<evidence type="ECO:0000313" key="6">
    <source>
        <dbReference type="WBParaSite" id="TCNE_0001031001-mRNA-1"/>
    </source>
</evidence>
<name>A0A183UP90_TOXCA</name>
<sequence>MSSKEAISAENAFLNGSGNSAACKGRFGPIEQRLETQFCYMSSLSSQTIPVLHRPADAAVVQESFAEPALLPFSSNDFLNKKKAKVQIEGAQWSDEFPLDAVGNAGRITCKADDREFEMTLDVHLCQSGLTKVVCFSPFYLINNVSQFPIEAKEFGYDEWIKVEPESCIGMWPRQVHKRKFLMVRYGGTQDESIMFPFTENFEGFCQIDSEVMLSCSCMMRLKACWVLMLLEGSLHLGVYATCSLGESSSVIRIEPFEPGMAPALVMNGTDEVIEFAQKGCSFFFRSKSMKRLEPWESCMFTWTDVTRDRELEWKSGAVTHTDGLFMNAFDSYKSSKPNSVSFLNGRQRVYLFTDDLAVMTIAHEAYEVERITQQIEILLQGIGISLVNNLRAEEILYMGIASSAVIWEQLVKSRYKLLTVKQMEAVERTYQEWQRNQTERPVVVDKLEIDFSHGYSAAIPDGFLDAVSAESPSNADAFEDALQLNHIQVDNQLTACVFPCVLTVVPPPKSVVADNGANFIYSSKRLNLKAPKPFTEFSFTMRQSEHSNVVQIKYLHLLVQEFAVQVDQGLLNALLALFTNEAETKPYTKDVFERDVEMTRNQLSQMALTTTSTQQKAFYDDLHISPLMISVLRSAFLSALHFGRGKIHLSFSQGGSSGAKDKNAKEAAIPIQSEFINVLLKSVGVTLTELQDVVFKLAFFERKFIFYNRQQLQGEIVSHYMKQAIKQLYVLVLGLDILGNPFGLVRDLSTGVEDFFYQPFQGAIQGPEEFAEGVALGVKSLFGATVGGASGAVSRITGTLGKGVAALTLDEDYQRKRQQAINRRPQNFSEGMARGAKGVGQGFYEGLTGVVSKPLEGARTGGVGGFAKGLGKGLVGAVVRPVSGMVDFASSSLDAVKTATSGSEETKPLRPPRVILADNIVRPYSQKLALGAKIFKDAEHGAIADTDHFIAHAPITDKCVFIVTEKRVMLVKRSDLVGSWGVEWQILFSEMKPPEVIEKGVKLELKKKQKGFLGMGASSGKVVEFHNKDVANVSAYFIVPKSVFSPSARGIIQKCLLQKKSLLQKKKFVELCAMDLSSPS</sequence>
<comment type="similarity">
    <text evidence="1">Belongs to the VPS13 family.</text>
</comment>
<dbReference type="PANTHER" id="PTHR16166:SF93">
    <property type="entry name" value="INTERMEMBRANE LIPID TRANSFER PROTEIN VPS13"/>
    <property type="match status" value="1"/>
</dbReference>
<dbReference type="InterPro" id="IPR009543">
    <property type="entry name" value="VPS13_VAB"/>
</dbReference>
<accession>A0A183UP90</accession>
<reference evidence="4 5" key="2">
    <citation type="submission" date="2018-11" db="EMBL/GenBank/DDBJ databases">
        <authorList>
            <consortium name="Pathogen Informatics"/>
        </authorList>
    </citation>
    <scope>NUCLEOTIDE SEQUENCE [LARGE SCALE GENOMIC DNA]</scope>
</reference>
<dbReference type="GO" id="GO:0045053">
    <property type="term" value="P:protein retention in Golgi apparatus"/>
    <property type="evidence" value="ECO:0007669"/>
    <property type="project" value="TreeGrafter"/>
</dbReference>
<dbReference type="Pfam" id="PF25036">
    <property type="entry name" value="VPS13_VAB"/>
    <property type="match status" value="1"/>
</dbReference>
<reference evidence="6" key="1">
    <citation type="submission" date="2016-06" db="UniProtKB">
        <authorList>
            <consortium name="WormBaseParasite"/>
        </authorList>
    </citation>
    <scope>IDENTIFICATION</scope>
</reference>
<evidence type="ECO:0000256" key="1">
    <source>
        <dbReference type="ARBA" id="ARBA00006545"/>
    </source>
</evidence>
<feature type="domain" description="Intermembrane lipid transfer protein VPS13-like C-terminal" evidence="3">
    <location>
        <begin position="910"/>
        <end position="1028"/>
    </location>
</feature>
<dbReference type="GO" id="GO:0006623">
    <property type="term" value="P:protein targeting to vacuole"/>
    <property type="evidence" value="ECO:0007669"/>
    <property type="project" value="TreeGrafter"/>
</dbReference>
<dbReference type="EMBL" id="UYWY01020456">
    <property type="protein sequence ID" value="VDM41631.1"/>
    <property type="molecule type" value="Genomic_DNA"/>
</dbReference>
<dbReference type="WBParaSite" id="TCNE_0001031001-mRNA-1">
    <property type="protein sequence ID" value="TCNE_0001031001-mRNA-1"/>
    <property type="gene ID" value="TCNE_0001031001"/>
</dbReference>